<protein>
    <submittedName>
        <fullName evidence="2">(African queen) hypothetical protein</fullName>
    </submittedName>
</protein>
<dbReference type="Proteomes" id="UP000789524">
    <property type="component" value="Unassembled WGS sequence"/>
</dbReference>
<comment type="caution">
    <text evidence="2">The sequence shown here is derived from an EMBL/GenBank/DDBJ whole genome shotgun (WGS) entry which is preliminary data.</text>
</comment>
<organism evidence="2 3">
    <name type="scientific">Danaus chrysippus</name>
    <name type="common">African queen</name>
    <dbReference type="NCBI Taxonomy" id="151541"/>
    <lineage>
        <taxon>Eukaryota</taxon>
        <taxon>Metazoa</taxon>
        <taxon>Ecdysozoa</taxon>
        <taxon>Arthropoda</taxon>
        <taxon>Hexapoda</taxon>
        <taxon>Insecta</taxon>
        <taxon>Pterygota</taxon>
        <taxon>Neoptera</taxon>
        <taxon>Endopterygota</taxon>
        <taxon>Lepidoptera</taxon>
        <taxon>Glossata</taxon>
        <taxon>Ditrysia</taxon>
        <taxon>Papilionoidea</taxon>
        <taxon>Nymphalidae</taxon>
        <taxon>Danainae</taxon>
        <taxon>Danaini</taxon>
        <taxon>Danaina</taxon>
        <taxon>Danaus</taxon>
        <taxon>Anosia</taxon>
    </lineage>
</organism>
<keyword evidence="1" id="KW-1133">Transmembrane helix</keyword>
<sequence length="129" mass="14465">MVSRLVRQADSPVAVAEPRFMPGMSTEDKLDTMLRTRFEQIVKHGRGIRYQWILYRKAEAEEKKSLPYLMLGIFTTVSIVGGLALKTLAAIAGKALIASKSLIPRRNLYVVRPGEVERGRPISILRGIE</sequence>
<dbReference type="OrthoDB" id="7303967at2759"/>
<feature type="transmembrane region" description="Helical" evidence="1">
    <location>
        <begin position="68"/>
        <end position="97"/>
    </location>
</feature>
<evidence type="ECO:0000256" key="1">
    <source>
        <dbReference type="SAM" id="Phobius"/>
    </source>
</evidence>
<evidence type="ECO:0000313" key="2">
    <source>
        <dbReference type="EMBL" id="CAG9566881.1"/>
    </source>
</evidence>
<dbReference type="AlphaFoldDB" id="A0A8J2QX10"/>
<proteinExistence type="predicted"/>
<gene>
    <name evidence="2" type="ORF">DCHRY22_LOCUS7457</name>
</gene>
<keyword evidence="1" id="KW-0472">Membrane</keyword>
<keyword evidence="1" id="KW-0812">Transmembrane</keyword>
<dbReference type="InterPro" id="IPR012464">
    <property type="entry name" value="DUF1676"/>
</dbReference>
<dbReference type="EMBL" id="CAKASE010000057">
    <property type="protein sequence ID" value="CAG9566881.1"/>
    <property type="molecule type" value="Genomic_DNA"/>
</dbReference>
<accession>A0A8J2QX10</accession>
<reference evidence="2" key="1">
    <citation type="submission" date="2021-09" db="EMBL/GenBank/DDBJ databases">
        <authorList>
            <person name="Martin H S."/>
        </authorList>
    </citation>
    <scope>NUCLEOTIDE SEQUENCE</scope>
</reference>
<evidence type="ECO:0000313" key="3">
    <source>
        <dbReference type="Proteomes" id="UP000789524"/>
    </source>
</evidence>
<keyword evidence="3" id="KW-1185">Reference proteome</keyword>
<dbReference type="Pfam" id="PF07898">
    <property type="entry name" value="DUF1676"/>
    <property type="match status" value="1"/>
</dbReference>
<name>A0A8J2QX10_9NEOP</name>